<name>A0AAE1YW03_9LAMI</name>
<feature type="region of interest" description="Disordered" evidence="1">
    <location>
        <begin position="21"/>
        <end position="53"/>
    </location>
</feature>
<dbReference type="AlphaFoldDB" id="A0AAE1YW03"/>
<feature type="region of interest" description="Disordered" evidence="1">
    <location>
        <begin position="97"/>
        <end position="122"/>
    </location>
</feature>
<dbReference type="Proteomes" id="UP001293254">
    <property type="component" value="Unassembled WGS sequence"/>
</dbReference>
<accession>A0AAE1YW03</accession>
<reference evidence="2" key="2">
    <citation type="journal article" date="2024" name="Plant">
        <title>Genomic evolution and insights into agronomic trait innovations of Sesamum species.</title>
        <authorList>
            <person name="Miao H."/>
            <person name="Wang L."/>
            <person name="Qu L."/>
            <person name="Liu H."/>
            <person name="Sun Y."/>
            <person name="Le M."/>
            <person name="Wang Q."/>
            <person name="Wei S."/>
            <person name="Zheng Y."/>
            <person name="Lin W."/>
            <person name="Duan Y."/>
            <person name="Cao H."/>
            <person name="Xiong S."/>
            <person name="Wang X."/>
            <person name="Wei L."/>
            <person name="Li C."/>
            <person name="Ma Q."/>
            <person name="Ju M."/>
            <person name="Zhao R."/>
            <person name="Li G."/>
            <person name="Mu C."/>
            <person name="Tian Q."/>
            <person name="Mei H."/>
            <person name="Zhang T."/>
            <person name="Gao T."/>
            <person name="Zhang H."/>
        </authorList>
    </citation>
    <scope>NUCLEOTIDE SEQUENCE</scope>
    <source>
        <strain evidence="2">3651</strain>
    </source>
</reference>
<keyword evidence="3" id="KW-1185">Reference proteome</keyword>
<reference evidence="2" key="1">
    <citation type="submission" date="2020-06" db="EMBL/GenBank/DDBJ databases">
        <authorList>
            <person name="Li T."/>
            <person name="Hu X."/>
            <person name="Zhang T."/>
            <person name="Song X."/>
            <person name="Zhang H."/>
            <person name="Dai N."/>
            <person name="Sheng W."/>
            <person name="Hou X."/>
            <person name="Wei L."/>
        </authorList>
    </citation>
    <scope>NUCLEOTIDE SEQUENCE</scope>
    <source>
        <strain evidence="2">3651</strain>
        <tissue evidence="2">Leaf</tissue>
    </source>
</reference>
<evidence type="ECO:0000313" key="3">
    <source>
        <dbReference type="Proteomes" id="UP001293254"/>
    </source>
</evidence>
<sequence length="360" mass="38938">MNARIEWLSRALRGGSVPVVATRSSEVEDSVTQGGDPPGGSSGHPATNSPTPTEVAGTVARVTATPSEYVLALGANPDPTGSKEVEVAEVVEGGGAAFQEASPQRQKTSQQRLTSPASAAREELRIPSSRTAEMEGEKLDPGWAISARSSMLRSLVGQDSWELYKACLLERDQVLLAQTSHTRVEEHIAHVLTQAMAFNHDLSLKCSMFRHQRGVAESKILELQKDVLDAQQKEKATIDGKSALEAQIAELKSSLRQATEVTKKSVAEALEQGKAEGFSAGRVAGRTEGLMLKMQLLRSRKRMSSKLSSPMWGGFLGARSRSMTYDPFCPSSLRVPPFVKTVKTPFARTPCSKIDCQSRF</sequence>
<protein>
    <submittedName>
        <fullName evidence="2">Uncharacterized protein</fullName>
    </submittedName>
</protein>
<comment type="caution">
    <text evidence="2">The sequence shown here is derived from an EMBL/GenBank/DDBJ whole genome shotgun (WGS) entry which is preliminary data.</text>
</comment>
<feature type="compositionally biased region" description="Polar residues" evidence="1">
    <location>
        <begin position="101"/>
        <end position="117"/>
    </location>
</feature>
<evidence type="ECO:0000256" key="1">
    <source>
        <dbReference type="SAM" id="MobiDB-lite"/>
    </source>
</evidence>
<evidence type="ECO:0000313" key="2">
    <source>
        <dbReference type="EMBL" id="KAK4437033.1"/>
    </source>
</evidence>
<proteinExistence type="predicted"/>
<gene>
    <name evidence="2" type="ORF">Salat_0037200</name>
</gene>
<organism evidence="2 3">
    <name type="scientific">Sesamum alatum</name>
    <dbReference type="NCBI Taxonomy" id="300844"/>
    <lineage>
        <taxon>Eukaryota</taxon>
        <taxon>Viridiplantae</taxon>
        <taxon>Streptophyta</taxon>
        <taxon>Embryophyta</taxon>
        <taxon>Tracheophyta</taxon>
        <taxon>Spermatophyta</taxon>
        <taxon>Magnoliopsida</taxon>
        <taxon>eudicotyledons</taxon>
        <taxon>Gunneridae</taxon>
        <taxon>Pentapetalae</taxon>
        <taxon>asterids</taxon>
        <taxon>lamiids</taxon>
        <taxon>Lamiales</taxon>
        <taxon>Pedaliaceae</taxon>
        <taxon>Sesamum</taxon>
    </lineage>
</organism>
<dbReference type="EMBL" id="JACGWO010000001">
    <property type="protein sequence ID" value="KAK4437033.1"/>
    <property type="molecule type" value="Genomic_DNA"/>
</dbReference>